<dbReference type="GeneID" id="70584031"/>
<keyword evidence="4 7" id="KW-0812">Transmembrane</keyword>
<keyword evidence="5 7" id="KW-1133">Transmembrane helix</keyword>
<dbReference type="EMBL" id="FUXB01000008">
    <property type="protein sequence ID" value="SJZ92767.1"/>
    <property type="molecule type" value="Genomic_DNA"/>
</dbReference>
<comment type="subcellular location">
    <subcellularLocation>
        <location evidence="1">Membrane</location>
        <topology evidence="1">Single-pass membrane protein</topology>
    </subcellularLocation>
</comment>
<evidence type="ECO:0000256" key="4">
    <source>
        <dbReference type="ARBA" id="ARBA00022692"/>
    </source>
</evidence>
<dbReference type="Pfam" id="PF01145">
    <property type="entry name" value="Band_7"/>
    <property type="match status" value="1"/>
</dbReference>
<dbReference type="AlphaFoldDB" id="A0A1T4PNH5"/>
<dbReference type="FunFam" id="3.30.479.30:FF:000004">
    <property type="entry name" value="Putative membrane protease family, stomatin"/>
    <property type="match status" value="1"/>
</dbReference>
<name>A0A1T4PNH5_VIBCI</name>
<evidence type="ECO:0000256" key="2">
    <source>
        <dbReference type="ARBA" id="ARBA00008164"/>
    </source>
</evidence>
<evidence type="ECO:0000256" key="3">
    <source>
        <dbReference type="ARBA" id="ARBA00017055"/>
    </source>
</evidence>
<dbReference type="STRING" id="1123491.SAMN02745782_01792"/>
<evidence type="ECO:0000313" key="9">
    <source>
        <dbReference type="EMBL" id="SJZ92767.1"/>
    </source>
</evidence>
<dbReference type="Gene3D" id="3.30.479.30">
    <property type="entry name" value="Band 7 domain"/>
    <property type="match status" value="1"/>
</dbReference>
<sequence length="309" mass="33797">MAIDSLITIGIFVVVVVSFIVSAVKTVPQGNHWTVERFGRYTHTLQPGLNIIIPFVDRIGQKINMMERVLDIPAQEVISKDNASVVIDAVCFVQVINAARAAYEVTDLEHAIRNLTLTNMRTVLGSMELDEMLSQRDMINTKLLAIIDQATNPWGIKITRIEIKDVQPPADLTAAMNAQMKAERNKRAEVLEAEGVRQAQILRAEGQKQSEILKAEGEKQAAILQAEARERAAEAEAKATTMVSEAIAQGDMQAVNYFIAQGYTEALKSIGQADNGKIIMLPLEATGLMGSIAGIAEMFQHSNNKGNQA</sequence>
<dbReference type="Proteomes" id="UP000190834">
    <property type="component" value="Unassembled WGS sequence"/>
</dbReference>
<evidence type="ECO:0000256" key="1">
    <source>
        <dbReference type="ARBA" id="ARBA00004167"/>
    </source>
</evidence>
<dbReference type="InterPro" id="IPR001107">
    <property type="entry name" value="Band_7"/>
</dbReference>
<proteinExistence type="inferred from homology"/>
<evidence type="ECO:0000259" key="8">
    <source>
        <dbReference type="SMART" id="SM00244"/>
    </source>
</evidence>
<dbReference type="PROSITE" id="PS01270">
    <property type="entry name" value="BAND_7"/>
    <property type="match status" value="1"/>
</dbReference>
<gene>
    <name evidence="9" type="ORF">SAMN02745782_01792</name>
</gene>
<dbReference type="GO" id="GO:0098552">
    <property type="term" value="C:side of membrane"/>
    <property type="evidence" value="ECO:0007669"/>
    <property type="project" value="UniProtKB-ARBA"/>
</dbReference>
<comment type="similarity">
    <text evidence="2">Belongs to the band 7/mec-2 family.</text>
</comment>
<evidence type="ECO:0000256" key="7">
    <source>
        <dbReference type="SAM" id="Phobius"/>
    </source>
</evidence>
<evidence type="ECO:0000256" key="5">
    <source>
        <dbReference type="ARBA" id="ARBA00022989"/>
    </source>
</evidence>
<protein>
    <recommendedName>
        <fullName evidence="3">Protein QmcA</fullName>
    </recommendedName>
</protein>
<dbReference type="SMART" id="SM00244">
    <property type="entry name" value="PHB"/>
    <property type="match status" value="1"/>
</dbReference>
<accession>A0A1T4PNH5</accession>
<dbReference type="PANTHER" id="PTHR43327">
    <property type="entry name" value="STOMATIN-LIKE PROTEIN 2, MITOCHONDRIAL"/>
    <property type="match status" value="1"/>
</dbReference>
<feature type="domain" description="Band 7" evidence="8">
    <location>
        <begin position="22"/>
        <end position="180"/>
    </location>
</feature>
<dbReference type="PRINTS" id="PR00721">
    <property type="entry name" value="STOMATIN"/>
</dbReference>
<dbReference type="InterPro" id="IPR036013">
    <property type="entry name" value="Band_7/SPFH_dom_sf"/>
</dbReference>
<dbReference type="InterPro" id="IPR018080">
    <property type="entry name" value="Band_7/stomatin-like_CS"/>
</dbReference>
<dbReference type="CDD" id="cd08829">
    <property type="entry name" value="SPFH_paraslipin"/>
    <property type="match status" value="1"/>
</dbReference>
<dbReference type="SUPFAM" id="SSF117892">
    <property type="entry name" value="Band 7/SPFH domain"/>
    <property type="match status" value="1"/>
</dbReference>
<organism evidence="9 10">
    <name type="scientific">Vibrio cincinnatiensis DSM 19608</name>
    <dbReference type="NCBI Taxonomy" id="1123491"/>
    <lineage>
        <taxon>Bacteria</taxon>
        <taxon>Pseudomonadati</taxon>
        <taxon>Pseudomonadota</taxon>
        <taxon>Gammaproteobacteria</taxon>
        <taxon>Vibrionales</taxon>
        <taxon>Vibrionaceae</taxon>
        <taxon>Vibrio</taxon>
    </lineage>
</organism>
<dbReference type="GO" id="GO:0005886">
    <property type="term" value="C:plasma membrane"/>
    <property type="evidence" value="ECO:0007669"/>
    <property type="project" value="UniProtKB-ARBA"/>
</dbReference>
<evidence type="ECO:0000313" key="10">
    <source>
        <dbReference type="Proteomes" id="UP000190834"/>
    </source>
</evidence>
<feature type="transmembrane region" description="Helical" evidence="7">
    <location>
        <begin position="6"/>
        <end position="24"/>
    </location>
</feature>
<keyword evidence="10" id="KW-1185">Reference proteome</keyword>
<dbReference type="RefSeq" id="WP_078926187.1">
    <property type="nucleotide sequence ID" value="NZ_FUXB01000008.1"/>
</dbReference>
<dbReference type="InterPro" id="IPR050710">
    <property type="entry name" value="Band7/mec-2_domain"/>
</dbReference>
<dbReference type="InterPro" id="IPR001972">
    <property type="entry name" value="Stomatin_HflK_fam"/>
</dbReference>
<dbReference type="OrthoDB" id="9809197at2"/>
<evidence type="ECO:0000256" key="6">
    <source>
        <dbReference type="ARBA" id="ARBA00023136"/>
    </source>
</evidence>
<reference evidence="10" key="1">
    <citation type="submission" date="2017-02" db="EMBL/GenBank/DDBJ databases">
        <authorList>
            <person name="Varghese N."/>
            <person name="Submissions S."/>
        </authorList>
    </citation>
    <scope>NUCLEOTIDE SEQUENCE [LARGE SCALE GENOMIC DNA]</scope>
    <source>
        <strain evidence="10">DSM 19608</strain>
    </source>
</reference>
<keyword evidence="6 7" id="KW-0472">Membrane</keyword>
<dbReference type="PANTHER" id="PTHR43327:SF10">
    <property type="entry name" value="STOMATIN-LIKE PROTEIN 2, MITOCHONDRIAL"/>
    <property type="match status" value="1"/>
</dbReference>